<accession>A0A8S9UWS3</accession>
<gene>
    <name evidence="2" type="ORF">GN958_ATG05318</name>
</gene>
<dbReference type="AlphaFoldDB" id="A0A8S9UWS3"/>
<dbReference type="EMBL" id="JAACNO010000726">
    <property type="protein sequence ID" value="KAF4145515.1"/>
    <property type="molecule type" value="Genomic_DNA"/>
</dbReference>
<feature type="compositionally biased region" description="Basic residues" evidence="1">
    <location>
        <begin position="8"/>
        <end position="18"/>
    </location>
</feature>
<feature type="region of interest" description="Disordered" evidence="1">
    <location>
        <begin position="115"/>
        <end position="139"/>
    </location>
</feature>
<feature type="region of interest" description="Disordered" evidence="1">
    <location>
        <begin position="1"/>
        <end position="72"/>
    </location>
</feature>
<proteinExistence type="predicted"/>
<name>A0A8S9UWS3_PHYIN</name>
<sequence>MDPDKARKIAAVRKHVRDKRSSNEIESPAKRIIPSTEPPMTTAFGTPQSRSSTSSNGAETSATSPVAVANEDENADSITDIIAHWESVLSAMEDGDDTDLQDLFALADVVNRNEAAEDDIEEDTPLPERVPFPDEDDRNFPQESIVVKGLRGRKVSLAQLRTSARVRLDFTML</sequence>
<feature type="compositionally biased region" description="Polar residues" evidence="1">
    <location>
        <begin position="43"/>
        <end position="64"/>
    </location>
</feature>
<organism evidence="2 3">
    <name type="scientific">Phytophthora infestans</name>
    <name type="common">Potato late blight agent</name>
    <name type="synonym">Botrytis infestans</name>
    <dbReference type="NCBI Taxonomy" id="4787"/>
    <lineage>
        <taxon>Eukaryota</taxon>
        <taxon>Sar</taxon>
        <taxon>Stramenopiles</taxon>
        <taxon>Oomycota</taxon>
        <taxon>Peronosporomycetes</taxon>
        <taxon>Peronosporales</taxon>
        <taxon>Peronosporaceae</taxon>
        <taxon>Phytophthora</taxon>
    </lineage>
</organism>
<protein>
    <submittedName>
        <fullName evidence="2">Uncharacterized protein</fullName>
    </submittedName>
</protein>
<evidence type="ECO:0000313" key="2">
    <source>
        <dbReference type="EMBL" id="KAF4145515.1"/>
    </source>
</evidence>
<feature type="compositionally biased region" description="Basic and acidic residues" evidence="1">
    <location>
        <begin position="19"/>
        <end position="29"/>
    </location>
</feature>
<reference evidence="2" key="1">
    <citation type="submission" date="2020-03" db="EMBL/GenBank/DDBJ databases">
        <title>Hybrid Assembly of Korean Phytophthora infestans isolates.</title>
        <authorList>
            <person name="Prokchorchik M."/>
            <person name="Lee Y."/>
            <person name="Seo J."/>
            <person name="Cho J.-H."/>
            <person name="Park Y.-E."/>
            <person name="Jang D.-C."/>
            <person name="Im J.-S."/>
            <person name="Choi J.-G."/>
            <person name="Park H.-J."/>
            <person name="Lee G.-B."/>
            <person name="Lee Y.-G."/>
            <person name="Hong S.-Y."/>
            <person name="Cho K."/>
            <person name="Sohn K.H."/>
        </authorList>
    </citation>
    <scope>NUCLEOTIDE SEQUENCE</scope>
    <source>
        <strain evidence="2">KR_2_A2</strain>
    </source>
</reference>
<feature type="compositionally biased region" description="Acidic residues" evidence="1">
    <location>
        <begin position="116"/>
        <end position="125"/>
    </location>
</feature>
<evidence type="ECO:0000256" key="1">
    <source>
        <dbReference type="SAM" id="MobiDB-lite"/>
    </source>
</evidence>
<dbReference type="Proteomes" id="UP000704712">
    <property type="component" value="Unassembled WGS sequence"/>
</dbReference>
<comment type="caution">
    <text evidence="2">The sequence shown here is derived from an EMBL/GenBank/DDBJ whole genome shotgun (WGS) entry which is preliminary data.</text>
</comment>
<evidence type="ECO:0000313" key="3">
    <source>
        <dbReference type="Proteomes" id="UP000704712"/>
    </source>
</evidence>